<evidence type="ECO:0000256" key="1">
    <source>
        <dbReference type="ARBA" id="ARBA00023015"/>
    </source>
</evidence>
<evidence type="ECO:0000313" key="6">
    <source>
        <dbReference type="EMBL" id="MBA9004638.1"/>
    </source>
</evidence>
<evidence type="ECO:0000313" key="7">
    <source>
        <dbReference type="Proteomes" id="UP000539313"/>
    </source>
</evidence>
<organism evidence="6 7">
    <name type="scientific">Thermomonospora cellulosilytica</name>
    <dbReference type="NCBI Taxonomy" id="1411118"/>
    <lineage>
        <taxon>Bacteria</taxon>
        <taxon>Bacillati</taxon>
        <taxon>Actinomycetota</taxon>
        <taxon>Actinomycetes</taxon>
        <taxon>Streptosporangiales</taxon>
        <taxon>Thermomonosporaceae</taxon>
        <taxon>Thermomonospora</taxon>
    </lineage>
</organism>
<dbReference type="AlphaFoldDB" id="A0A7W3MZ88"/>
<name>A0A7W3MZ88_9ACTN</name>
<evidence type="ECO:0000259" key="5">
    <source>
        <dbReference type="PROSITE" id="PS50977"/>
    </source>
</evidence>
<gene>
    <name evidence="6" type="ORF">HNR21_003520</name>
</gene>
<dbReference type="EMBL" id="JACJII010000001">
    <property type="protein sequence ID" value="MBA9004638.1"/>
    <property type="molecule type" value="Genomic_DNA"/>
</dbReference>
<dbReference type="RefSeq" id="WP_220500197.1">
    <property type="nucleotide sequence ID" value="NZ_JACJII010000001.1"/>
</dbReference>
<dbReference type="InterPro" id="IPR023772">
    <property type="entry name" value="DNA-bd_HTH_TetR-type_CS"/>
</dbReference>
<evidence type="ECO:0000256" key="3">
    <source>
        <dbReference type="ARBA" id="ARBA00023163"/>
    </source>
</evidence>
<dbReference type="Pfam" id="PF00440">
    <property type="entry name" value="TetR_N"/>
    <property type="match status" value="1"/>
</dbReference>
<keyword evidence="1" id="KW-0805">Transcription regulation</keyword>
<dbReference type="PROSITE" id="PS01081">
    <property type="entry name" value="HTH_TETR_1"/>
    <property type="match status" value="1"/>
</dbReference>
<feature type="DNA-binding region" description="H-T-H motif" evidence="4">
    <location>
        <begin position="32"/>
        <end position="51"/>
    </location>
</feature>
<dbReference type="Pfam" id="PF21351">
    <property type="entry name" value="TetR_C_41"/>
    <property type="match status" value="1"/>
</dbReference>
<accession>A0A7W3MZ88</accession>
<dbReference type="SUPFAM" id="SSF46689">
    <property type="entry name" value="Homeodomain-like"/>
    <property type="match status" value="1"/>
</dbReference>
<dbReference type="Proteomes" id="UP000539313">
    <property type="component" value="Unassembled WGS sequence"/>
</dbReference>
<evidence type="ECO:0000256" key="2">
    <source>
        <dbReference type="ARBA" id="ARBA00023125"/>
    </source>
</evidence>
<dbReference type="PROSITE" id="PS50977">
    <property type="entry name" value="HTH_TETR_2"/>
    <property type="match status" value="1"/>
</dbReference>
<dbReference type="GO" id="GO:0000976">
    <property type="term" value="F:transcription cis-regulatory region binding"/>
    <property type="evidence" value="ECO:0007669"/>
    <property type="project" value="TreeGrafter"/>
</dbReference>
<feature type="domain" description="HTH tetR-type" evidence="5">
    <location>
        <begin position="9"/>
        <end position="69"/>
    </location>
</feature>
<dbReference type="InterPro" id="IPR050109">
    <property type="entry name" value="HTH-type_TetR-like_transc_reg"/>
</dbReference>
<dbReference type="InterPro" id="IPR049484">
    <property type="entry name" value="Rv0078-like_C"/>
</dbReference>
<proteinExistence type="predicted"/>
<protein>
    <submittedName>
        <fullName evidence="6">AcrR family transcriptional regulator</fullName>
    </submittedName>
</protein>
<comment type="caution">
    <text evidence="6">The sequence shown here is derived from an EMBL/GenBank/DDBJ whole genome shotgun (WGS) entry which is preliminary data.</text>
</comment>
<reference evidence="6 7" key="1">
    <citation type="submission" date="2020-08" db="EMBL/GenBank/DDBJ databases">
        <title>Sequencing the genomes of 1000 actinobacteria strains.</title>
        <authorList>
            <person name="Klenk H.-P."/>
        </authorList>
    </citation>
    <scope>NUCLEOTIDE SEQUENCE [LARGE SCALE GENOMIC DNA]</scope>
    <source>
        <strain evidence="6 7">DSM 45823</strain>
    </source>
</reference>
<dbReference type="PANTHER" id="PTHR30055">
    <property type="entry name" value="HTH-TYPE TRANSCRIPTIONAL REGULATOR RUTR"/>
    <property type="match status" value="1"/>
</dbReference>
<keyword evidence="7" id="KW-1185">Reference proteome</keyword>
<dbReference type="InterPro" id="IPR009057">
    <property type="entry name" value="Homeodomain-like_sf"/>
</dbReference>
<keyword evidence="3" id="KW-0804">Transcription</keyword>
<keyword evidence="2 4" id="KW-0238">DNA-binding</keyword>
<dbReference type="PANTHER" id="PTHR30055:SF234">
    <property type="entry name" value="HTH-TYPE TRANSCRIPTIONAL REGULATOR BETI"/>
    <property type="match status" value="1"/>
</dbReference>
<dbReference type="Gene3D" id="1.10.357.10">
    <property type="entry name" value="Tetracycline Repressor, domain 2"/>
    <property type="match status" value="1"/>
</dbReference>
<dbReference type="InterPro" id="IPR001647">
    <property type="entry name" value="HTH_TetR"/>
</dbReference>
<sequence>MNRKVEQGDATRAQLVAAGVALFAERGFAGTSTTEIVRRAGVTRGALYHHFADKERLFEACHAEVQKDLYARCAAAASAAPRDHAAQIDAGAQAFLDSCLEPQVQRILLREGPLVLGRERSLRFDDPYCSRRLLRAALVAAARDGLLPAEHAEPMAHALYGALDQAGNVIAAAADPAAERERMGKAIADLIAALLRANGPRPGS</sequence>
<dbReference type="GO" id="GO:0003700">
    <property type="term" value="F:DNA-binding transcription factor activity"/>
    <property type="evidence" value="ECO:0007669"/>
    <property type="project" value="TreeGrafter"/>
</dbReference>
<evidence type="ECO:0000256" key="4">
    <source>
        <dbReference type="PROSITE-ProRule" id="PRU00335"/>
    </source>
</evidence>
<dbReference type="PRINTS" id="PR00455">
    <property type="entry name" value="HTHTETR"/>
</dbReference>